<feature type="transmembrane region" description="Helical" evidence="1">
    <location>
        <begin position="135"/>
        <end position="156"/>
    </location>
</feature>
<name>X6P8W8_RETFI</name>
<reference evidence="2 3" key="1">
    <citation type="journal article" date="2013" name="Curr. Biol.">
        <title>The Genome of the Foraminiferan Reticulomyxa filosa.</title>
        <authorList>
            <person name="Glockner G."/>
            <person name="Hulsmann N."/>
            <person name="Schleicher M."/>
            <person name="Noegel A.A."/>
            <person name="Eichinger L."/>
            <person name="Gallinger C."/>
            <person name="Pawlowski J."/>
            <person name="Sierra R."/>
            <person name="Euteneuer U."/>
            <person name="Pillet L."/>
            <person name="Moustafa A."/>
            <person name="Platzer M."/>
            <person name="Groth M."/>
            <person name="Szafranski K."/>
            <person name="Schliwa M."/>
        </authorList>
    </citation>
    <scope>NUCLEOTIDE SEQUENCE [LARGE SCALE GENOMIC DNA]</scope>
</reference>
<evidence type="ECO:0000256" key="1">
    <source>
        <dbReference type="SAM" id="Phobius"/>
    </source>
</evidence>
<feature type="transmembrane region" description="Helical" evidence="1">
    <location>
        <begin position="339"/>
        <end position="355"/>
    </location>
</feature>
<feature type="transmembrane region" description="Helical" evidence="1">
    <location>
        <begin position="250"/>
        <end position="278"/>
    </location>
</feature>
<dbReference type="Proteomes" id="UP000023152">
    <property type="component" value="Unassembled WGS sequence"/>
</dbReference>
<feature type="transmembrane region" description="Helical" evidence="1">
    <location>
        <begin position="38"/>
        <end position="55"/>
    </location>
</feature>
<keyword evidence="1" id="KW-0472">Membrane</keyword>
<dbReference type="Gene3D" id="1.20.120.1630">
    <property type="match status" value="1"/>
</dbReference>
<dbReference type="PANTHER" id="PTHR32251:SF23">
    <property type="entry name" value="3-OXO-5-ALPHA-STEROID 4-DEHYDROGENASE (DUF1295)"/>
    <property type="match status" value="1"/>
</dbReference>
<dbReference type="OrthoDB" id="10267208at2759"/>
<evidence type="ECO:0000313" key="3">
    <source>
        <dbReference type="Proteomes" id="UP000023152"/>
    </source>
</evidence>
<dbReference type="InterPro" id="IPR010721">
    <property type="entry name" value="UstE-like"/>
</dbReference>
<proteinExistence type="predicted"/>
<feature type="transmembrane region" description="Helical" evidence="1">
    <location>
        <begin position="95"/>
        <end position="114"/>
    </location>
</feature>
<protein>
    <submittedName>
        <fullName evidence="2">Uncharacterized protein</fullName>
    </submittedName>
</protein>
<keyword evidence="1" id="KW-0812">Transmembrane</keyword>
<keyword evidence="3" id="KW-1185">Reference proteome</keyword>
<dbReference type="EMBL" id="ASPP01002887">
    <property type="protein sequence ID" value="ETO34092.1"/>
    <property type="molecule type" value="Genomic_DNA"/>
</dbReference>
<gene>
    <name evidence="2" type="ORF">RFI_03001</name>
</gene>
<comment type="caution">
    <text evidence="2">The sequence shown here is derived from an EMBL/GenBank/DDBJ whole genome shotgun (WGS) entry which is preliminary data.</text>
</comment>
<feature type="transmembrane region" description="Helical" evidence="1">
    <location>
        <begin position="176"/>
        <end position="197"/>
    </location>
</feature>
<keyword evidence="1" id="KW-1133">Transmembrane helix</keyword>
<dbReference type="AlphaFoldDB" id="X6P8W8"/>
<dbReference type="GO" id="GO:0016020">
    <property type="term" value="C:membrane"/>
    <property type="evidence" value="ECO:0007669"/>
    <property type="project" value="TreeGrafter"/>
</dbReference>
<sequence length="408" mass="48201">MQGFFAYSEYLRVVGATLCSQPWYVLKVVSVFKATDPLYLQLLAFIMALVIIHYRQRKHDSLSSVDQLWSILPPFYVLLYNVHYYTTHGAVHQRLLLLLLLVTAWGVRLTYNLYTKAGYNKEHEDYRWQQLRGIWFSNQLVWEIIKIGLAGFYLPLTNWLQCTLPAYVIYRGESKLQSADFVLALIHLLFLAFEAVADHQMFTFQHIKKVKLRSREFSNITGDTFTDGFLQSGLYKYSRHPNYFGEIGQWFTVFLFSCVSVGFNWSVLGFLNFCVLFYQSLYFTEFYTYCKYPQWKYYAGKLNPVFPRPPNPKAKEIRIHTVAAKDMSARAKGYFLDKNAFYFVVSFSMYLFYYYKNEHQYVCVAVHPFTRKKENLSKKLTKFLSFLKFQSLIPFLVQYLNRNESAAK</sequence>
<organism evidence="2 3">
    <name type="scientific">Reticulomyxa filosa</name>
    <dbReference type="NCBI Taxonomy" id="46433"/>
    <lineage>
        <taxon>Eukaryota</taxon>
        <taxon>Sar</taxon>
        <taxon>Rhizaria</taxon>
        <taxon>Retaria</taxon>
        <taxon>Foraminifera</taxon>
        <taxon>Monothalamids</taxon>
        <taxon>Reticulomyxidae</taxon>
        <taxon>Reticulomyxa</taxon>
    </lineage>
</organism>
<dbReference type="Pfam" id="PF06966">
    <property type="entry name" value="DUF1295"/>
    <property type="match status" value="1"/>
</dbReference>
<dbReference type="PANTHER" id="PTHR32251">
    <property type="entry name" value="3-OXO-5-ALPHA-STEROID 4-DEHYDROGENASE"/>
    <property type="match status" value="1"/>
</dbReference>
<accession>X6P8W8</accession>
<evidence type="ECO:0000313" key="2">
    <source>
        <dbReference type="EMBL" id="ETO34092.1"/>
    </source>
</evidence>
<dbReference type="PROSITE" id="PS50244">
    <property type="entry name" value="S5A_REDUCTASE"/>
    <property type="match status" value="1"/>
</dbReference>
<feature type="transmembrane region" description="Helical" evidence="1">
    <location>
        <begin position="67"/>
        <end position="83"/>
    </location>
</feature>